<name>A0A6G0TF21_APHGL</name>
<dbReference type="OrthoDB" id="29444at2759"/>
<reference evidence="1 2" key="1">
    <citation type="submission" date="2019-08" db="EMBL/GenBank/DDBJ databases">
        <title>The genome of the soybean aphid Biotype 1, its phylome, world population structure and adaptation to the North American continent.</title>
        <authorList>
            <person name="Giordano R."/>
            <person name="Donthu R.K."/>
            <person name="Hernandez A.G."/>
            <person name="Wright C.L."/>
            <person name="Zimin A.V."/>
        </authorList>
    </citation>
    <scope>NUCLEOTIDE SEQUENCE [LARGE SCALE GENOMIC DNA]</scope>
    <source>
        <tissue evidence="1">Whole aphids</tissue>
    </source>
</reference>
<gene>
    <name evidence="1" type="ORF">AGLY_011219</name>
</gene>
<evidence type="ECO:0000313" key="1">
    <source>
        <dbReference type="EMBL" id="KAE9530757.1"/>
    </source>
</evidence>
<sequence>MNNGQYSHWKTIVGRTWIRSITLMHITDPKKYISLHSTWYESTSKVSECDYNSISNLVFNIETVLHYETTMNLTTATKYVSKKPHKKSPYHCTTNKLGRSVQNLKMIIILKILGNLILDEIACEAYDTHYIYNHTKYNTLHTQLQDYHRFLGNRLLKVLLARKHLMCRTT</sequence>
<evidence type="ECO:0000313" key="2">
    <source>
        <dbReference type="Proteomes" id="UP000475862"/>
    </source>
</evidence>
<protein>
    <submittedName>
        <fullName evidence="1">Uncharacterized protein</fullName>
    </submittedName>
</protein>
<keyword evidence="2" id="KW-1185">Reference proteome</keyword>
<dbReference type="AlphaFoldDB" id="A0A6G0TF21"/>
<dbReference type="Proteomes" id="UP000475862">
    <property type="component" value="Unassembled WGS sequence"/>
</dbReference>
<proteinExistence type="predicted"/>
<dbReference type="EMBL" id="VYZN01000042">
    <property type="protein sequence ID" value="KAE9530757.1"/>
    <property type="molecule type" value="Genomic_DNA"/>
</dbReference>
<comment type="caution">
    <text evidence="1">The sequence shown here is derived from an EMBL/GenBank/DDBJ whole genome shotgun (WGS) entry which is preliminary data.</text>
</comment>
<organism evidence="1 2">
    <name type="scientific">Aphis glycines</name>
    <name type="common">Soybean aphid</name>
    <dbReference type="NCBI Taxonomy" id="307491"/>
    <lineage>
        <taxon>Eukaryota</taxon>
        <taxon>Metazoa</taxon>
        <taxon>Ecdysozoa</taxon>
        <taxon>Arthropoda</taxon>
        <taxon>Hexapoda</taxon>
        <taxon>Insecta</taxon>
        <taxon>Pterygota</taxon>
        <taxon>Neoptera</taxon>
        <taxon>Paraneoptera</taxon>
        <taxon>Hemiptera</taxon>
        <taxon>Sternorrhyncha</taxon>
        <taxon>Aphidomorpha</taxon>
        <taxon>Aphidoidea</taxon>
        <taxon>Aphididae</taxon>
        <taxon>Aphidini</taxon>
        <taxon>Aphis</taxon>
        <taxon>Aphis</taxon>
    </lineage>
</organism>
<accession>A0A6G0TF21</accession>